<dbReference type="HOGENOM" id="CLU_194235_0_0_2"/>
<gene>
    <name evidence="1" type="ORF">AFULGI_00002900</name>
</gene>
<accession>A0A075WAV6</accession>
<reference evidence="1 2" key="1">
    <citation type="submission" date="2013-07" db="EMBL/GenBank/DDBJ databases">
        <title>Genome of Archaeoglobus fulgidus.</title>
        <authorList>
            <person name="Fiebig A."/>
            <person name="Birkeland N.-K."/>
        </authorList>
    </citation>
    <scope>NUCLEOTIDE SEQUENCE [LARGE SCALE GENOMIC DNA]</scope>
    <source>
        <strain evidence="1 2">DSM 8774</strain>
    </source>
</reference>
<organism evidence="1 2">
    <name type="scientific">Archaeoglobus fulgidus DSM 8774</name>
    <dbReference type="NCBI Taxonomy" id="1344584"/>
    <lineage>
        <taxon>Archaea</taxon>
        <taxon>Methanobacteriati</taxon>
        <taxon>Methanobacteriota</taxon>
        <taxon>Archaeoglobi</taxon>
        <taxon>Archaeoglobales</taxon>
        <taxon>Archaeoglobaceae</taxon>
        <taxon>Archaeoglobus</taxon>
    </lineage>
</organism>
<protein>
    <submittedName>
        <fullName evidence="1">Uncharacterized protein</fullName>
    </submittedName>
</protein>
<sequence>MSKQLVIDIPEWMDEEKLRNAILQAVFKATRELSIEEVRKMLGIKSEDLTDELDVEGVEKLREKEKERLKWLY</sequence>
<evidence type="ECO:0000313" key="2">
    <source>
        <dbReference type="Proteomes" id="UP000028501"/>
    </source>
</evidence>
<dbReference type="AlphaFoldDB" id="A0A075WAV6"/>
<dbReference type="Proteomes" id="UP000028501">
    <property type="component" value="Chromosome"/>
</dbReference>
<dbReference type="KEGG" id="afg:AFULGI_00002900"/>
<dbReference type="EMBL" id="CP006577">
    <property type="protein sequence ID" value="AIG97116.1"/>
    <property type="molecule type" value="Genomic_DNA"/>
</dbReference>
<proteinExistence type="predicted"/>
<evidence type="ECO:0000313" key="1">
    <source>
        <dbReference type="EMBL" id="AIG97116.1"/>
    </source>
</evidence>
<name>A0A075WAV6_ARCFL</name>